<feature type="transmembrane region" description="Helical" evidence="6">
    <location>
        <begin position="125"/>
        <end position="146"/>
    </location>
</feature>
<dbReference type="AlphaFoldDB" id="A0A1I7ETM6"/>
<evidence type="ECO:0000313" key="7">
    <source>
        <dbReference type="EMBL" id="SFU27285.1"/>
    </source>
</evidence>
<dbReference type="Pfam" id="PF01943">
    <property type="entry name" value="Polysacc_synt"/>
    <property type="match status" value="1"/>
</dbReference>
<feature type="transmembrane region" description="Helical" evidence="6">
    <location>
        <begin position="366"/>
        <end position="383"/>
    </location>
</feature>
<evidence type="ECO:0000256" key="5">
    <source>
        <dbReference type="ARBA" id="ARBA00023136"/>
    </source>
</evidence>
<dbReference type="RefSeq" id="WP_093021526.1">
    <property type="nucleotide sequence ID" value="NZ_FPBK01000001.1"/>
</dbReference>
<feature type="transmembrane region" description="Helical" evidence="6">
    <location>
        <begin position="91"/>
        <end position="113"/>
    </location>
</feature>
<feature type="transmembrane region" description="Helical" evidence="6">
    <location>
        <begin position="299"/>
        <end position="322"/>
    </location>
</feature>
<keyword evidence="2" id="KW-1003">Cell membrane</keyword>
<comment type="subcellular location">
    <subcellularLocation>
        <location evidence="1">Cell membrane</location>
        <topology evidence="1">Multi-pass membrane protein</topology>
    </subcellularLocation>
</comment>
<reference evidence="7 8" key="1">
    <citation type="submission" date="2016-10" db="EMBL/GenBank/DDBJ databases">
        <authorList>
            <person name="de Groot N.N."/>
        </authorList>
    </citation>
    <scope>NUCLEOTIDE SEQUENCE [LARGE SCALE GENOMIC DNA]</scope>
    <source>
        <strain evidence="7 8">CGMCC 1.12333</strain>
    </source>
</reference>
<keyword evidence="3 6" id="KW-0812">Transmembrane</keyword>
<keyword evidence="5 6" id="KW-0472">Membrane</keyword>
<dbReference type="OrthoDB" id="9815702at2"/>
<keyword evidence="4 6" id="KW-1133">Transmembrane helix</keyword>
<feature type="transmembrane region" description="Helical" evidence="6">
    <location>
        <begin position="153"/>
        <end position="173"/>
    </location>
</feature>
<sequence length="416" mass="47487">MKDKIVDLVSRNIRLLKNFSYLSVIQLINILIPLIIYPYLIKVLGEDTYGNVIYAQTIIGYIVIIINFGFNITATKEVSVNRDNAENLSEIISAVYAIKSFLTLLSFGILLIYMSLSFEGSQNQLLLLFTFSLCLNELLFPVWYFQGIEEMKFITIITLVGRIIFFVAIFLFVKEKSHYLRIPLINGFCALVTALISLYIIFVKNGLTLILPKFSRVFKFFKDAIPIFVSEFSVKTYLGTNKLILGQLSGMRYVAYYDLAEKIITAIKVPIKIAGQVILPKISLDKDINFIHKFFKYSFFFNVTSMLLVLFFGKYFILFLGGEGMLPSLDVLKILALTIPIVAMSSIFGLQLLIPIGYINYFSKSVILSAILYIILVFGLYIFNEINLMSLSFVNVLVELFGCLILYFGCRKYRLI</sequence>
<evidence type="ECO:0000256" key="4">
    <source>
        <dbReference type="ARBA" id="ARBA00022989"/>
    </source>
</evidence>
<dbReference type="PANTHER" id="PTHR30250">
    <property type="entry name" value="PST FAMILY PREDICTED COLANIC ACID TRANSPORTER"/>
    <property type="match status" value="1"/>
</dbReference>
<dbReference type="InterPro" id="IPR002797">
    <property type="entry name" value="Polysacc_synth"/>
</dbReference>
<dbReference type="InterPro" id="IPR050833">
    <property type="entry name" value="Poly_Biosynth_Transport"/>
</dbReference>
<protein>
    <submittedName>
        <fullName evidence="7">Polysaccharide transporter, PST family</fullName>
    </submittedName>
</protein>
<dbReference type="PANTHER" id="PTHR30250:SF11">
    <property type="entry name" value="O-ANTIGEN TRANSPORTER-RELATED"/>
    <property type="match status" value="1"/>
</dbReference>
<feature type="transmembrane region" description="Helical" evidence="6">
    <location>
        <begin position="21"/>
        <end position="40"/>
    </location>
</feature>
<name>A0A1I7ETM6_9FLAO</name>
<dbReference type="EMBL" id="FPBK01000001">
    <property type="protein sequence ID" value="SFU27285.1"/>
    <property type="molecule type" value="Genomic_DNA"/>
</dbReference>
<feature type="transmembrane region" description="Helical" evidence="6">
    <location>
        <begin position="389"/>
        <end position="410"/>
    </location>
</feature>
<evidence type="ECO:0000256" key="2">
    <source>
        <dbReference type="ARBA" id="ARBA00022475"/>
    </source>
</evidence>
<dbReference type="STRING" id="1224947.SAMN05216480_101127"/>
<accession>A0A1I7ETM6</accession>
<evidence type="ECO:0000256" key="3">
    <source>
        <dbReference type="ARBA" id="ARBA00022692"/>
    </source>
</evidence>
<keyword evidence="8" id="KW-1185">Reference proteome</keyword>
<dbReference type="GO" id="GO:0005886">
    <property type="term" value="C:plasma membrane"/>
    <property type="evidence" value="ECO:0007669"/>
    <property type="project" value="UniProtKB-SubCell"/>
</dbReference>
<evidence type="ECO:0000256" key="6">
    <source>
        <dbReference type="SAM" id="Phobius"/>
    </source>
</evidence>
<evidence type="ECO:0000313" key="8">
    <source>
        <dbReference type="Proteomes" id="UP000199138"/>
    </source>
</evidence>
<proteinExistence type="predicted"/>
<organism evidence="7 8">
    <name type="scientific">Pustulibacterium marinum</name>
    <dbReference type="NCBI Taxonomy" id="1224947"/>
    <lineage>
        <taxon>Bacteria</taxon>
        <taxon>Pseudomonadati</taxon>
        <taxon>Bacteroidota</taxon>
        <taxon>Flavobacteriia</taxon>
        <taxon>Flavobacteriales</taxon>
        <taxon>Flavobacteriaceae</taxon>
        <taxon>Pustulibacterium</taxon>
    </lineage>
</organism>
<evidence type="ECO:0000256" key="1">
    <source>
        <dbReference type="ARBA" id="ARBA00004651"/>
    </source>
</evidence>
<dbReference type="Proteomes" id="UP000199138">
    <property type="component" value="Unassembled WGS sequence"/>
</dbReference>
<feature type="transmembrane region" description="Helical" evidence="6">
    <location>
        <begin position="179"/>
        <end position="203"/>
    </location>
</feature>
<gene>
    <name evidence="7" type="ORF">SAMN05216480_101127</name>
</gene>
<feature type="transmembrane region" description="Helical" evidence="6">
    <location>
        <begin position="334"/>
        <end position="354"/>
    </location>
</feature>
<feature type="transmembrane region" description="Helical" evidence="6">
    <location>
        <begin position="52"/>
        <end position="70"/>
    </location>
</feature>